<evidence type="ECO:0000259" key="8">
    <source>
        <dbReference type="PROSITE" id="PS50928"/>
    </source>
</evidence>
<feature type="transmembrane region" description="Helical" evidence="7">
    <location>
        <begin position="258"/>
        <end position="276"/>
    </location>
</feature>
<dbReference type="InterPro" id="IPR000515">
    <property type="entry name" value="MetI-like"/>
</dbReference>
<accession>A0A4V3WDM7</accession>
<dbReference type="Gene3D" id="1.10.3720.10">
    <property type="entry name" value="MetI-like"/>
    <property type="match status" value="1"/>
</dbReference>
<keyword evidence="2 7" id="KW-0813">Transport</keyword>
<evidence type="ECO:0000313" key="10">
    <source>
        <dbReference type="Proteomes" id="UP000310636"/>
    </source>
</evidence>
<dbReference type="RefSeq" id="WP_136373959.1">
    <property type="nucleotide sequence ID" value="NZ_SSOB01000074.1"/>
</dbReference>
<proteinExistence type="inferred from homology"/>
<reference evidence="9 10" key="1">
    <citation type="submission" date="2019-04" db="EMBL/GenBank/DDBJ databases">
        <title>Cohnella sp. nov. isolated from preserved vegetables.</title>
        <authorList>
            <person name="Lin S.-Y."/>
            <person name="Hung M.-H."/>
            <person name="Young C.-C."/>
        </authorList>
    </citation>
    <scope>NUCLEOTIDE SEQUENCE [LARGE SCALE GENOMIC DNA]</scope>
    <source>
        <strain evidence="9 10">CC-MHH1044</strain>
    </source>
</reference>
<dbReference type="InterPro" id="IPR035906">
    <property type="entry name" value="MetI-like_sf"/>
</dbReference>
<evidence type="ECO:0000256" key="2">
    <source>
        <dbReference type="ARBA" id="ARBA00022448"/>
    </source>
</evidence>
<evidence type="ECO:0000256" key="4">
    <source>
        <dbReference type="ARBA" id="ARBA00022692"/>
    </source>
</evidence>
<feature type="transmembrane region" description="Helical" evidence="7">
    <location>
        <begin position="145"/>
        <end position="167"/>
    </location>
</feature>
<keyword evidence="10" id="KW-1185">Reference proteome</keyword>
<feature type="transmembrane region" description="Helical" evidence="7">
    <location>
        <begin position="76"/>
        <end position="96"/>
    </location>
</feature>
<dbReference type="PROSITE" id="PS50928">
    <property type="entry name" value="ABC_TM1"/>
    <property type="match status" value="1"/>
</dbReference>
<protein>
    <submittedName>
        <fullName evidence="9">Carbohydrate ABC transporter permease</fullName>
    </submittedName>
</protein>
<keyword evidence="3" id="KW-1003">Cell membrane</keyword>
<evidence type="ECO:0000313" key="9">
    <source>
        <dbReference type="EMBL" id="THF72682.1"/>
    </source>
</evidence>
<comment type="similarity">
    <text evidence="7">Belongs to the binding-protein-dependent transport system permease family.</text>
</comment>
<dbReference type="PANTHER" id="PTHR43744">
    <property type="entry name" value="ABC TRANSPORTER PERMEASE PROTEIN MG189-RELATED-RELATED"/>
    <property type="match status" value="1"/>
</dbReference>
<feature type="transmembrane region" description="Helical" evidence="7">
    <location>
        <begin position="103"/>
        <end position="125"/>
    </location>
</feature>
<keyword evidence="4 7" id="KW-0812">Transmembrane</keyword>
<feature type="transmembrane region" description="Helical" evidence="7">
    <location>
        <begin position="7"/>
        <end position="30"/>
    </location>
</feature>
<evidence type="ECO:0000256" key="6">
    <source>
        <dbReference type="ARBA" id="ARBA00023136"/>
    </source>
</evidence>
<sequence>MKKLGRWLALAVLLLGAVVMIYPFLFSLLAGMTRRQEFQNLGEMLPLPKDPTFQAYRSIFTTGLIRPFFNTLLRSLWYAFVISGFSVMMGYVLSRLRFKGRTFFLYFIICANMIPGVLTLIPTYIEMARIPFLGGNDWTGFGGSGLINHPAILYVLLSPASAVWIFLFRQTMDSLPRDYEEAAYMDGSTFMNTIVRIIVPIQRPIIATIFLNMAIVTWNDFMTPFIYINNLKYTTLPGYVGTLVAALQQVGDRDYPQIFALSTISVLPPVLIFLFLQRYIVQGFANAGIKG</sequence>
<feature type="domain" description="ABC transmembrane type-1" evidence="8">
    <location>
        <begin position="68"/>
        <end position="276"/>
    </location>
</feature>
<comment type="subcellular location">
    <subcellularLocation>
        <location evidence="1 7">Cell membrane</location>
        <topology evidence="1 7">Multi-pass membrane protein</topology>
    </subcellularLocation>
</comment>
<keyword evidence="5 7" id="KW-1133">Transmembrane helix</keyword>
<dbReference type="Pfam" id="PF00528">
    <property type="entry name" value="BPD_transp_1"/>
    <property type="match status" value="1"/>
</dbReference>
<organism evidence="9 10">
    <name type="scientific">Cohnella fermenti</name>
    <dbReference type="NCBI Taxonomy" id="2565925"/>
    <lineage>
        <taxon>Bacteria</taxon>
        <taxon>Bacillati</taxon>
        <taxon>Bacillota</taxon>
        <taxon>Bacilli</taxon>
        <taxon>Bacillales</taxon>
        <taxon>Paenibacillaceae</taxon>
        <taxon>Cohnella</taxon>
    </lineage>
</organism>
<evidence type="ECO:0000256" key="3">
    <source>
        <dbReference type="ARBA" id="ARBA00022475"/>
    </source>
</evidence>
<evidence type="ECO:0000256" key="7">
    <source>
        <dbReference type="RuleBase" id="RU363032"/>
    </source>
</evidence>
<evidence type="ECO:0000256" key="1">
    <source>
        <dbReference type="ARBA" id="ARBA00004651"/>
    </source>
</evidence>
<dbReference type="CDD" id="cd06261">
    <property type="entry name" value="TM_PBP2"/>
    <property type="match status" value="1"/>
</dbReference>
<dbReference type="SUPFAM" id="SSF161098">
    <property type="entry name" value="MetI-like"/>
    <property type="match status" value="1"/>
</dbReference>
<dbReference type="Proteomes" id="UP000310636">
    <property type="component" value="Unassembled WGS sequence"/>
</dbReference>
<dbReference type="AlphaFoldDB" id="A0A4V3WDM7"/>
<name>A0A4V3WDM7_9BACL</name>
<dbReference type="GO" id="GO:0005886">
    <property type="term" value="C:plasma membrane"/>
    <property type="evidence" value="ECO:0007669"/>
    <property type="project" value="UniProtKB-SubCell"/>
</dbReference>
<dbReference type="EMBL" id="SSOB01000074">
    <property type="protein sequence ID" value="THF72682.1"/>
    <property type="molecule type" value="Genomic_DNA"/>
</dbReference>
<evidence type="ECO:0000256" key="5">
    <source>
        <dbReference type="ARBA" id="ARBA00022989"/>
    </source>
</evidence>
<dbReference type="OrthoDB" id="2539884at2"/>
<keyword evidence="6 7" id="KW-0472">Membrane</keyword>
<dbReference type="GO" id="GO:0055085">
    <property type="term" value="P:transmembrane transport"/>
    <property type="evidence" value="ECO:0007669"/>
    <property type="project" value="InterPro"/>
</dbReference>
<dbReference type="PANTHER" id="PTHR43744:SF12">
    <property type="entry name" value="ABC TRANSPORTER PERMEASE PROTEIN MG189-RELATED"/>
    <property type="match status" value="1"/>
</dbReference>
<comment type="caution">
    <text evidence="9">The sequence shown here is derived from an EMBL/GenBank/DDBJ whole genome shotgun (WGS) entry which is preliminary data.</text>
</comment>
<gene>
    <name evidence="9" type="ORF">E6C55_32290</name>
</gene>